<sequence>LERWGEGPVTLLGDAAHPMLTTLAQGAGTAIEDAVVLARALAGPAAADDPAGALRRYEDLRRDRTRAMVAESRRMSDLTQGDSPRRRLLREGYLRLVPRSVLTRRTAEALTFPATLAAEPARVRRELSPLERL</sequence>
<evidence type="ECO:0000256" key="3">
    <source>
        <dbReference type="ARBA" id="ARBA00022827"/>
    </source>
</evidence>
<keyword evidence="8" id="KW-1185">Reference proteome</keyword>
<keyword evidence="5 7" id="KW-0503">Monooxygenase</keyword>
<evidence type="ECO:0000256" key="5">
    <source>
        <dbReference type="ARBA" id="ARBA00023033"/>
    </source>
</evidence>
<evidence type="ECO:0000313" key="7">
    <source>
        <dbReference type="EMBL" id="MDT0400193.1"/>
    </source>
</evidence>
<evidence type="ECO:0000256" key="1">
    <source>
        <dbReference type="ARBA" id="ARBA00001974"/>
    </source>
</evidence>
<dbReference type="PANTHER" id="PTHR13789">
    <property type="entry name" value="MONOOXYGENASE"/>
    <property type="match status" value="1"/>
</dbReference>
<dbReference type="InterPro" id="IPR036188">
    <property type="entry name" value="FAD/NAD-bd_sf"/>
</dbReference>
<gene>
    <name evidence="7" type="ORF">RM705_36655</name>
</gene>
<keyword evidence="2" id="KW-0285">Flavoprotein</keyword>
<name>A0ABU2Q6Z1_9ACTN</name>
<keyword evidence="3" id="KW-0274">FAD</keyword>
<proteinExistence type="predicted"/>
<keyword evidence="4" id="KW-0560">Oxidoreductase</keyword>
<comment type="caution">
    <text evidence="7">The sequence shown here is derived from an EMBL/GenBank/DDBJ whole genome shotgun (WGS) entry which is preliminary data.</text>
</comment>
<dbReference type="GO" id="GO:0004497">
    <property type="term" value="F:monooxygenase activity"/>
    <property type="evidence" value="ECO:0007669"/>
    <property type="project" value="UniProtKB-KW"/>
</dbReference>
<evidence type="ECO:0000256" key="4">
    <source>
        <dbReference type="ARBA" id="ARBA00023002"/>
    </source>
</evidence>
<evidence type="ECO:0000259" key="6">
    <source>
        <dbReference type="Pfam" id="PF01494"/>
    </source>
</evidence>
<dbReference type="Proteomes" id="UP001183881">
    <property type="component" value="Unassembled WGS sequence"/>
</dbReference>
<comment type="cofactor">
    <cofactor evidence="1">
        <name>FAD</name>
        <dbReference type="ChEBI" id="CHEBI:57692"/>
    </cofactor>
</comment>
<dbReference type="InterPro" id="IPR050493">
    <property type="entry name" value="FAD-dep_Monooxygenase_BioMet"/>
</dbReference>
<dbReference type="RefSeq" id="WP_311649657.1">
    <property type="nucleotide sequence ID" value="NZ_JAVRFA010000466.1"/>
</dbReference>
<dbReference type="SUPFAM" id="SSF51905">
    <property type="entry name" value="FAD/NAD(P)-binding domain"/>
    <property type="match status" value="1"/>
</dbReference>
<dbReference type="InterPro" id="IPR002938">
    <property type="entry name" value="FAD-bd"/>
</dbReference>
<dbReference type="EMBL" id="JAVRFA010000466">
    <property type="protein sequence ID" value="MDT0400193.1"/>
    <property type="molecule type" value="Genomic_DNA"/>
</dbReference>
<protein>
    <submittedName>
        <fullName evidence="7">FAD-dependent monooxygenase</fullName>
    </submittedName>
</protein>
<accession>A0ABU2Q6Z1</accession>
<dbReference type="PANTHER" id="PTHR13789:SF318">
    <property type="entry name" value="GERANYLGERANYL DIPHOSPHATE REDUCTASE"/>
    <property type="match status" value="1"/>
</dbReference>
<evidence type="ECO:0000313" key="8">
    <source>
        <dbReference type="Proteomes" id="UP001183881"/>
    </source>
</evidence>
<evidence type="ECO:0000256" key="2">
    <source>
        <dbReference type="ARBA" id="ARBA00022630"/>
    </source>
</evidence>
<reference evidence="8" key="1">
    <citation type="submission" date="2023-07" db="EMBL/GenBank/DDBJ databases">
        <title>30 novel species of actinomycetes from the DSMZ collection.</title>
        <authorList>
            <person name="Nouioui I."/>
        </authorList>
    </citation>
    <scope>NUCLEOTIDE SEQUENCE [LARGE SCALE GENOMIC DNA]</scope>
    <source>
        <strain evidence="8">DSM 41636</strain>
    </source>
</reference>
<dbReference type="Gene3D" id="3.50.50.60">
    <property type="entry name" value="FAD/NAD(P)-binding domain"/>
    <property type="match status" value="1"/>
</dbReference>
<dbReference type="Pfam" id="PF01494">
    <property type="entry name" value="FAD_binding_3"/>
    <property type="match status" value="1"/>
</dbReference>
<organism evidence="7 8">
    <name type="scientific">Streptomyces edwardsiae</name>
    <dbReference type="NCBI Taxonomy" id="3075527"/>
    <lineage>
        <taxon>Bacteria</taxon>
        <taxon>Bacillati</taxon>
        <taxon>Actinomycetota</taxon>
        <taxon>Actinomycetes</taxon>
        <taxon>Kitasatosporales</taxon>
        <taxon>Streptomycetaceae</taxon>
        <taxon>Streptomyces</taxon>
    </lineage>
</organism>
<feature type="non-terminal residue" evidence="7">
    <location>
        <position position="133"/>
    </location>
</feature>
<feature type="non-terminal residue" evidence="7">
    <location>
        <position position="1"/>
    </location>
</feature>
<feature type="domain" description="FAD-binding" evidence="6">
    <location>
        <begin position="2"/>
        <end position="71"/>
    </location>
</feature>